<feature type="domain" description="KIB1-4 beta-propeller" evidence="2">
    <location>
        <begin position="66"/>
        <end position="333"/>
    </location>
</feature>
<dbReference type="Pfam" id="PF00646">
    <property type="entry name" value="F-box"/>
    <property type="match status" value="1"/>
</dbReference>
<sequence length="363" mass="41422">MADWSRLPYDIIHKVAAYLEAIEDFHAFSAVCHSWRSVYLAKQWHPSHQVPLLMLSGIVNSSFKRFFSLYTNKVYNSELLETCDRRCLGTSSGWLLTVGSDLKIHLFNPFTHVHRGLPPTSSLDVYFGATLDWYHIIDKAVVIKKPNKEELLVFVIYGYLKQLAFCRPGYSSWKSVSASYSGFTDVKCLKDQIFALHDMGTLVAIDINDLGPPKVKSIALPLNRWTWEESFLVESSGSLWMIYKCQLGASVGKRPIKSIIFFAWTFDFNEERWVELPDLGNHAIFLDDSNCCMSVFEPERLNCKSNSIYFVSTKLGKLGYGDRRVYCDVGVYDMTSQIVEPFCCVLDIAQCCSCPVWVMPSLH</sequence>
<evidence type="ECO:0000259" key="1">
    <source>
        <dbReference type="Pfam" id="PF00646"/>
    </source>
</evidence>
<dbReference type="PANTHER" id="PTHR44259">
    <property type="entry name" value="OS07G0183000 PROTEIN-RELATED"/>
    <property type="match status" value="1"/>
</dbReference>
<dbReference type="AlphaFoldDB" id="A0AAV6WN46"/>
<dbReference type="InterPro" id="IPR050942">
    <property type="entry name" value="F-box_BR-signaling"/>
</dbReference>
<evidence type="ECO:0000259" key="2">
    <source>
        <dbReference type="Pfam" id="PF03478"/>
    </source>
</evidence>
<proteinExistence type="predicted"/>
<dbReference type="InterPro" id="IPR036047">
    <property type="entry name" value="F-box-like_dom_sf"/>
</dbReference>
<dbReference type="SUPFAM" id="SSF81383">
    <property type="entry name" value="F-box domain"/>
    <property type="match status" value="1"/>
</dbReference>
<dbReference type="Pfam" id="PF03478">
    <property type="entry name" value="Beta-prop_KIB1-4"/>
    <property type="match status" value="1"/>
</dbReference>
<reference evidence="3" key="1">
    <citation type="submission" date="2019-10" db="EMBL/GenBank/DDBJ databases">
        <authorList>
            <person name="Zhang R."/>
            <person name="Pan Y."/>
            <person name="Wang J."/>
            <person name="Ma R."/>
            <person name="Yu S."/>
        </authorList>
    </citation>
    <scope>NUCLEOTIDE SEQUENCE</scope>
    <source>
        <strain evidence="3">LA-IB0</strain>
        <tissue evidence="3">Leaf</tissue>
    </source>
</reference>
<keyword evidence="4" id="KW-1185">Reference proteome</keyword>
<gene>
    <name evidence="3" type="ORF">BUALT_Bualt12G0034800</name>
</gene>
<dbReference type="EMBL" id="WHWC01000012">
    <property type="protein sequence ID" value="KAG8372134.1"/>
    <property type="molecule type" value="Genomic_DNA"/>
</dbReference>
<protein>
    <recommendedName>
        <fullName evidence="5">F-box protein</fullName>
    </recommendedName>
</protein>
<evidence type="ECO:0000313" key="4">
    <source>
        <dbReference type="Proteomes" id="UP000826271"/>
    </source>
</evidence>
<evidence type="ECO:0000313" key="3">
    <source>
        <dbReference type="EMBL" id="KAG8372134.1"/>
    </source>
</evidence>
<name>A0AAV6WN46_9LAMI</name>
<feature type="domain" description="F-box" evidence="1">
    <location>
        <begin position="4"/>
        <end position="37"/>
    </location>
</feature>
<dbReference type="PANTHER" id="PTHR44259:SF108">
    <property type="entry name" value="F-BOX PROTEIN SKIP23-LIKE"/>
    <property type="match status" value="1"/>
</dbReference>
<dbReference type="InterPro" id="IPR001810">
    <property type="entry name" value="F-box_dom"/>
</dbReference>
<dbReference type="Gene3D" id="1.20.1280.50">
    <property type="match status" value="1"/>
</dbReference>
<organism evidence="3 4">
    <name type="scientific">Buddleja alternifolia</name>
    <dbReference type="NCBI Taxonomy" id="168488"/>
    <lineage>
        <taxon>Eukaryota</taxon>
        <taxon>Viridiplantae</taxon>
        <taxon>Streptophyta</taxon>
        <taxon>Embryophyta</taxon>
        <taxon>Tracheophyta</taxon>
        <taxon>Spermatophyta</taxon>
        <taxon>Magnoliopsida</taxon>
        <taxon>eudicotyledons</taxon>
        <taxon>Gunneridae</taxon>
        <taxon>Pentapetalae</taxon>
        <taxon>asterids</taxon>
        <taxon>lamiids</taxon>
        <taxon>Lamiales</taxon>
        <taxon>Scrophulariaceae</taxon>
        <taxon>Buddlejeae</taxon>
        <taxon>Buddleja</taxon>
    </lineage>
</organism>
<evidence type="ECO:0008006" key="5">
    <source>
        <dbReference type="Google" id="ProtNLM"/>
    </source>
</evidence>
<accession>A0AAV6WN46</accession>
<dbReference type="InterPro" id="IPR005174">
    <property type="entry name" value="KIB1-4_b-propeller"/>
</dbReference>
<comment type="caution">
    <text evidence="3">The sequence shown here is derived from an EMBL/GenBank/DDBJ whole genome shotgun (WGS) entry which is preliminary data.</text>
</comment>
<dbReference type="Proteomes" id="UP000826271">
    <property type="component" value="Unassembled WGS sequence"/>
</dbReference>